<evidence type="ECO:0000313" key="19">
    <source>
        <dbReference type="Proteomes" id="UP000286271"/>
    </source>
</evidence>
<dbReference type="InterPro" id="IPR050301">
    <property type="entry name" value="NTE"/>
</dbReference>
<dbReference type="SUPFAM" id="SSF52151">
    <property type="entry name" value="FabD/lysophospholipase-like"/>
    <property type="match status" value="1"/>
</dbReference>
<dbReference type="STRING" id="360807.ERS852392_01680"/>
<dbReference type="GO" id="GO:0016042">
    <property type="term" value="P:lipid catabolic process"/>
    <property type="evidence" value="ECO:0007669"/>
    <property type="project" value="UniProtKB-UniRule"/>
</dbReference>
<keyword evidence="1 4" id="KW-0378">Hydrolase</keyword>
<evidence type="ECO:0000256" key="3">
    <source>
        <dbReference type="ARBA" id="ARBA00023098"/>
    </source>
</evidence>
<evidence type="ECO:0000313" key="14">
    <source>
        <dbReference type="Proteomes" id="UP000095395"/>
    </source>
</evidence>
<dbReference type="Proteomes" id="UP000095395">
    <property type="component" value="Unassembled WGS sequence"/>
</dbReference>
<dbReference type="EMBL" id="CYYR01000010">
    <property type="protein sequence ID" value="CUN91967.1"/>
    <property type="molecule type" value="Genomic_DNA"/>
</dbReference>
<reference evidence="13" key="1">
    <citation type="submission" date="2015-05" db="EMBL/GenBank/DDBJ databases">
        <authorList>
            <consortium name="Pathogen Informatics"/>
        </authorList>
    </citation>
    <scope>NUCLEOTIDE SEQUENCE [LARGE SCALE GENOMIC DNA]</scope>
    <source>
        <strain evidence="8 14">2789STDY5608835</strain>
        <strain evidence="7 15">2789STDY5608887</strain>
        <strain evidence="13">L1-83</strain>
    </source>
</reference>
<organism evidence="6 13">
    <name type="scientific">Roseburia inulinivorans</name>
    <dbReference type="NCBI Taxonomy" id="360807"/>
    <lineage>
        <taxon>Bacteria</taxon>
        <taxon>Bacillati</taxon>
        <taxon>Bacillota</taxon>
        <taxon>Clostridia</taxon>
        <taxon>Lachnospirales</taxon>
        <taxon>Lachnospiraceae</taxon>
        <taxon>Roseburia</taxon>
    </lineage>
</organism>
<feature type="active site" description="Nucleophile" evidence="4">
    <location>
        <position position="38"/>
    </location>
</feature>
<dbReference type="PANTHER" id="PTHR14226:SF25">
    <property type="entry name" value="PHOSPHOESTERASE"/>
    <property type="match status" value="1"/>
</dbReference>
<feature type="active site" description="Proton acceptor" evidence="4">
    <location>
        <position position="161"/>
    </location>
</feature>
<dbReference type="Proteomes" id="UP000285820">
    <property type="component" value="Unassembled WGS sequence"/>
</dbReference>
<dbReference type="PROSITE" id="PS51635">
    <property type="entry name" value="PNPLA"/>
    <property type="match status" value="1"/>
</dbReference>
<dbReference type="Proteomes" id="UP000283492">
    <property type="component" value="Unassembled WGS sequence"/>
</dbReference>
<dbReference type="Proteomes" id="UP000095453">
    <property type="component" value="Unassembled WGS sequence"/>
</dbReference>
<dbReference type="Pfam" id="PF01734">
    <property type="entry name" value="Patatin"/>
    <property type="match status" value="1"/>
</dbReference>
<proteinExistence type="predicted"/>
<dbReference type="GO" id="GO:0016787">
    <property type="term" value="F:hydrolase activity"/>
    <property type="evidence" value="ECO:0007669"/>
    <property type="project" value="UniProtKB-UniRule"/>
</dbReference>
<protein>
    <submittedName>
        <fullName evidence="9">Patatin family protein</fullName>
    </submittedName>
    <submittedName>
        <fullName evidence="7">Patatin-like phospholipase</fullName>
    </submittedName>
</protein>
<reference evidence="16 17" key="3">
    <citation type="submission" date="2018-08" db="EMBL/GenBank/DDBJ databases">
        <title>A genome reference for cultivated species of the human gut microbiota.</title>
        <authorList>
            <person name="Zou Y."/>
            <person name="Xue W."/>
            <person name="Luo G."/>
        </authorList>
    </citation>
    <scope>NUCLEOTIDE SEQUENCE [LARGE SCALE GENOMIC DNA]</scope>
    <source>
        <strain evidence="10 18">AF24-4</strain>
        <strain evidence="9 17">AF28-15</strain>
        <strain evidence="12 19">AM27-11</strain>
        <strain evidence="11 16">AM42-1AC</strain>
    </source>
</reference>
<evidence type="ECO:0000313" key="6">
    <source>
        <dbReference type="EMBL" id="CRL39088.1"/>
    </source>
</evidence>
<dbReference type="InterPro" id="IPR045943">
    <property type="entry name" value="DUF6363"/>
</dbReference>
<dbReference type="RefSeq" id="WP_007886725.1">
    <property type="nucleotide sequence ID" value="NZ_CABJFX010000015.1"/>
</dbReference>
<evidence type="ECO:0000313" key="15">
    <source>
        <dbReference type="Proteomes" id="UP000095453"/>
    </source>
</evidence>
<dbReference type="EMBL" id="QSFX01000015">
    <property type="protein sequence ID" value="RHA88285.1"/>
    <property type="molecule type" value="Genomic_DNA"/>
</dbReference>
<keyword evidence="2 4" id="KW-0442">Lipid degradation</keyword>
<dbReference type="InterPro" id="IPR037483">
    <property type="entry name" value="YjjU-like"/>
</dbReference>
<dbReference type="InterPro" id="IPR002641">
    <property type="entry name" value="PNPLA_dom"/>
</dbReference>
<dbReference type="GeneID" id="75162817"/>
<sequence>MKIGLVVEGGGMKCAYSAGILDKFLDDHIQFDYCIGVSAGAANTLSYLAGQRGRNLRFYTEHLSDPRYLSVHSLIRTGSLFGLQYIYGTLTNSDGKDPIDYDAIMKNPAEFYMPATDAVTGTATYFSKYDIVRDDYRTLMATCALPGFCRPVQVNHHYYYDGGVADSIPVQHALDDGCDKLVVILSNPRDFVKQPEAHRPIYKRMLHKYPKTIEGIDHRHINYQASIDLTAKLEKEGKAFVFAPSKHLNLGTFSKDAALEQKLYDLGVFDYKTQSGKLLAFLQK</sequence>
<evidence type="ECO:0000256" key="2">
    <source>
        <dbReference type="ARBA" id="ARBA00022963"/>
    </source>
</evidence>
<feature type="domain" description="PNPLA" evidence="5">
    <location>
        <begin position="5"/>
        <end position="174"/>
    </location>
</feature>
<evidence type="ECO:0000313" key="18">
    <source>
        <dbReference type="Proteomes" id="UP000285820"/>
    </source>
</evidence>
<evidence type="ECO:0000256" key="4">
    <source>
        <dbReference type="PROSITE-ProRule" id="PRU01161"/>
    </source>
</evidence>
<dbReference type="AlphaFoldDB" id="A0A0M6WNX1"/>
<dbReference type="EMBL" id="QRTF01000023">
    <property type="protein sequence ID" value="RGQ47800.1"/>
    <property type="molecule type" value="Genomic_DNA"/>
</dbReference>
<keyword evidence="3 4" id="KW-0443">Lipid metabolism</keyword>
<feature type="short sequence motif" description="DGA/G" evidence="4">
    <location>
        <begin position="161"/>
        <end position="163"/>
    </location>
</feature>
<evidence type="ECO:0000313" key="10">
    <source>
        <dbReference type="EMBL" id="RGR67300.1"/>
    </source>
</evidence>
<dbReference type="PANTHER" id="PTHR14226">
    <property type="entry name" value="NEUROPATHY TARGET ESTERASE/SWISS CHEESE D.MELANOGASTER"/>
    <property type="match status" value="1"/>
</dbReference>
<keyword evidence="13" id="KW-1185">Reference proteome</keyword>
<evidence type="ECO:0000313" key="12">
    <source>
        <dbReference type="EMBL" id="RHE99021.1"/>
    </source>
</evidence>
<evidence type="ECO:0000313" key="7">
    <source>
        <dbReference type="EMBL" id="CUM97787.1"/>
    </source>
</evidence>
<evidence type="ECO:0000313" key="17">
    <source>
        <dbReference type="Proteomes" id="UP000283738"/>
    </source>
</evidence>
<evidence type="ECO:0000259" key="5">
    <source>
        <dbReference type="PROSITE" id="PS51635"/>
    </source>
</evidence>
<evidence type="ECO:0000313" key="11">
    <source>
        <dbReference type="EMBL" id="RHA88285.1"/>
    </source>
</evidence>
<gene>
    <name evidence="12" type="ORF">DW707_04660</name>
    <name evidence="11" type="ORF">DW914_09565</name>
    <name evidence="10" type="ORF">DWY29_10855</name>
    <name evidence="9" type="ORF">DWY96_10750</name>
    <name evidence="8" type="ORF">ERS852392_01680</name>
    <name evidence="7" type="ORF">ERS852444_01332</name>
    <name evidence="6" type="ORF">RIL183_24061</name>
</gene>
<evidence type="ECO:0000313" key="8">
    <source>
        <dbReference type="EMBL" id="CUN91967.1"/>
    </source>
</evidence>
<dbReference type="EMBL" id="QSKW01000005">
    <property type="protein sequence ID" value="RHE99021.1"/>
    <property type="molecule type" value="Genomic_DNA"/>
</dbReference>
<dbReference type="EMBL" id="CYXX01000008">
    <property type="protein sequence ID" value="CUM97787.1"/>
    <property type="molecule type" value="Genomic_DNA"/>
</dbReference>
<dbReference type="Proteomes" id="UP000283738">
    <property type="component" value="Unassembled WGS sequence"/>
</dbReference>
<dbReference type="OrthoDB" id="9802424at2"/>
<dbReference type="EMBL" id="CVRS01000075">
    <property type="protein sequence ID" value="CRL39088.1"/>
    <property type="molecule type" value="Genomic_DNA"/>
</dbReference>
<dbReference type="InterPro" id="IPR016035">
    <property type="entry name" value="Acyl_Trfase/lysoPLipase"/>
</dbReference>
<evidence type="ECO:0000313" key="16">
    <source>
        <dbReference type="Proteomes" id="UP000283492"/>
    </source>
</evidence>
<evidence type="ECO:0000313" key="9">
    <source>
        <dbReference type="EMBL" id="RGQ47800.1"/>
    </source>
</evidence>
<name>A0A0M6WNX1_9FIRM</name>
<evidence type="ECO:0000256" key="1">
    <source>
        <dbReference type="ARBA" id="ARBA00022801"/>
    </source>
</evidence>
<dbReference type="Proteomes" id="UP000286271">
    <property type="component" value="Unassembled WGS sequence"/>
</dbReference>
<reference evidence="6" key="2">
    <citation type="submission" date="2015-05" db="EMBL/GenBank/DDBJ databases">
        <authorList>
            <person name="Wang D.B."/>
            <person name="Wang M."/>
        </authorList>
    </citation>
    <scope>NUCLEOTIDE SEQUENCE [LARGE SCALE GENOMIC DNA]</scope>
    <source>
        <strain evidence="6">L1-83</strain>
    </source>
</reference>
<dbReference type="CDD" id="cd07208">
    <property type="entry name" value="Pat_hypo_Ecoli_yjju_like"/>
    <property type="match status" value="1"/>
</dbReference>
<dbReference type="EMBL" id="QRUN01000015">
    <property type="protein sequence ID" value="RGR67300.1"/>
    <property type="molecule type" value="Genomic_DNA"/>
</dbReference>
<accession>A0A0M6WNX1</accession>
<evidence type="ECO:0000313" key="13">
    <source>
        <dbReference type="Proteomes" id="UP000049828"/>
    </source>
</evidence>
<dbReference type="Pfam" id="PF19890">
    <property type="entry name" value="DUF6363"/>
    <property type="match status" value="1"/>
</dbReference>
<comment type="caution">
    <text evidence="4">Lacks conserved residue(s) required for the propagation of feature annotation.</text>
</comment>
<dbReference type="Proteomes" id="UP000049828">
    <property type="component" value="Unassembled WGS sequence"/>
</dbReference>
<feature type="short sequence motif" description="GXSXG" evidence="4">
    <location>
        <begin position="36"/>
        <end position="40"/>
    </location>
</feature>
<dbReference type="Gene3D" id="3.40.1090.10">
    <property type="entry name" value="Cytosolic phospholipase A2 catalytic domain"/>
    <property type="match status" value="2"/>
</dbReference>